<accession>A0A518GZA2</accession>
<evidence type="ECO:0000256" key="2">
    <source>
        <dbReference type="SAM" id="Phobius"/>
    </source>
</evidence>
<keyword evidence="2" id="KW-1133">Transmembrane helix</keyword>
<feature type="region of interest" description="Disordered" evidence="1">
    <location>
        <begin position="1"/>
        <end position="31"/>
    </location>
</feature>
<gene>
    <name evidence="3" type="ORF">ElP_18090</name>
</gene>
<dbReference type="Proteomes" id="UP000317835">
    <property type="component" value="Chromosome"/>
</dbReference>
<evidence type="ECO:0000313" key="4">
    <source>
        <dbReference type="Proteomes" id="UP000317835"/>
    </source>
</evidence>
<dbReference type="KEGG" id="tpla:ElP_18090"/>
<evidence type="ECO:0000313" key="3">
    <source>
        <dbReference type="EMBL" id="QDV33928.1"/>
    </source>
</evidence>
<keyword evidence="2" id="KW-0472">Membrane</keyword>
<keyword evidence="2" id="KW-0812">Transmembrane</keyword>
<name>A0A518GZA2_9BACT</name>
<feature type="transmembrane region" description="Helical" evidence="2">
    <location>
        <begin position="39"/>
        <end position="62"/>
    </location>
</feature>
<keyword evidence="4" id="KW-1185">Reference proteome</keyword>
<evidence type="ECO:0000256" key="1">
    <source>
        <dbReference type="SAM" id="MobiDB-lite"/>
    </source>
</evidence>
<organism evidence="3 4">
    <name type="scientific">Tautonia plasticadhaerens</name>
    <dbReference type="NCBI Taxonomy" id="2527974"/>
    <lineage>
        <taxon>Bacteria</taxon>
        <taxon>Pseudomonadati</taxon>
        <taxon>Planctomycetota</taxon>
        <taxon>Planctomycetia</taxon>
        <taxon>Isosphaerales</taxon>
        <taxon>Isosphaeraceae</taxon>
        <taxon>Tautonia</taxon>
    </lineage>
</organism>
<feature type="transmembrane region" description="Helical" evidence="2">
    <location>
        <begin position="68"/>
        <end position="88"/>
    </location>
</feature>
<proteinExistence type="predicted"/>
<reference evidence="3 4" key="1">
    <citation type="submission" date="2019-02" db="EMBL/GenBank/DDBJ databases">
        <title>Deep-cultivation of Planctomycetes and their phenomic and genomic characterization uncovers novel biology.</title>
        <authorList>
            <person name="Wiegand S."/>
            <person name="Jogler M."/>
            <person name="Boedeker C."/>
            <person name="Pinto D."/>
            <person name="Vollmers J."/>
            <person name="Rivas-Marin E."/>
            <person name="Kohn T."/>
            <person name="Peeters S.H."/>
            <person name="Heuer A."/>
            <person name="Rast P."/>
            <person name="Oberbeckmann S."/>
            <person name="Bunk B."/>
            <person name="Jeske O."/>
            <person name="Meyerdierks A."/>
            <person name="Storesund J.E."/>
            <person name="Kallscheuer N."/>
            <person name="Luecker S."/>
            <person name="Lage O.M."/>
            <person name="Pohl T."/>
            <person name="Merkel B.J."/>
            <person name="Hornburger P."/>
            <person name="Mueller R.-W."/>
            <person name="Bruemmer F."/>
            <person name="Labrenz M."/>
            <person name="Spormann A.M."/>
            <person name="Op den Camp H."/>
            <person name="Overmann J."/>
            <person name="Amann R."/>
            <person name="Jetten M.S.M."/>
            <person name="Mascher T."/>
            <person name="Medema M.H."/>
            <person name="Devos D.P."/>
            <person name="Kaster A.-K."/>
            <person name="Ovreas L."/>
            <person name="Rohde M."/>
            <person name="Galperin M.Y."/>
            <person name="Jogler C."/>
        </authorList>
    </citation>
    <scope>NUCLEOTIDE SEQUENCE [LARGE SCALE GENOMIC DNA]</scope>
    <source>
        <strain evidence="3 4">ElP</strain>
    </source>
</reference>
<sequence length="114" mass="11686">MIRSRDELTGTAGDRPGGRPPGSAEGPGRWARRQARQVVSIYVAVAAAWIVGSDSLLGRLGLESGHSATAALVKGLAFVAVTGLVLLWRLGGSSPAWRPPGATGIGRRSGSASR</sequence>
<dbReference type="AlphaFoldDB" id="A0A518GZA2"/>
<dbReference type="RefSeq" id="WP_197446827.1">
    <property type="nucleotide sequence ID" value="NZ_CP036426.1"/>
</dbReference>
<protein>
    <submittedName>
        <fullName evidence="3">Uncharacterized protein</fullName>
    </submittedName>
</protein>
<dbReference type="EMBL" id="CP036426">
    <property type="protein sequence ID" value="QDV33928.1"/>
    <property type="molecule type" value="Genomic_DNA"/>
</dbReference>